<dbReference type="InterPro" id="IPR003473">
    <property type="entry name" value="NadA"/>
</dbReference>
<sequence>MGIQTQKKEKENLPVFDFMRFGDLQIPSGEHLLQSIQKLKEEKGILVFAHQNMSTEIKSVADVTGSSIRLLQKANENKLHTIAFCTSKTTAELAKALSPERKIIFSEPDLEKLYLSLKYELPEVIADDALLTRIEKVLSTEE</sequence>
<dbReference type="Gene3D" id="3.40.50.10800">
    <property type="entry name" value="NadA-like"/>
    <property type="match status" value="1"/>
</dbReference>
<dbReference type="Proteomes" id="UP000464318">
    <property type="component" value="Chromosome"/>
</dbReference>
<name>A0A6P1QV86_9FLAO</name>
<dbReference type="GO" id="GO:0051539">
    <property type="term" value="F:4 iron, 4 sulfur cluster binding"/>
    <property type="evidence" value="ECO:0007669"/>
    <property type="project" value="InterPro"/>
</dbReference>
<gene>
    <name evidence="1" type="ORF">DBX24_01090</name>
</gene>
<dbReference type="GO" id="GO:0008987">
    <property type="term" value="F:quinolinate synthetase A activity"/>
    <property type="evidence" value="ECO:0007669"/>
    <property type="project" value="InterPro"/>
</dbReference>
<dbReference type="AlphaFoldDB" id="A0A6P1QV86"/>
<dbReference type="RefSeq" id="WP_160223699.1">
    <property type="nucleotide sequence ID" value="NZ_CP029149.1"/>
</dbReference>
<keyword evidence="2" id="KW-1185">Reference proteome</keyword>
<proteinExistence type="predicted"/>
<evidence type="ECO:0000313" key="1">
    <source>
        <dbReference type="EMBL" id="QHN64584.1"/>
    </source>
</evidence>
<dbReference type="KEGG" id="bcad:DBX24_01090"/>
<dbReference type="EMBL" id="CP029149">
    <property type="protein sequence ID" value="QHN64584.1"/>
    <property type="molecule type" value="Genomic_DNA"/>
</dbReference>
<dbReference type="GO" id="GO:0009435">
    <property type="term" value="P:NAD+ biosynthetic process"/>
    <property type="evidence" value="ECO:0007669"/>
    <property type="project" value="UniProtKB-UniPathway"/>
</dbReference>
<reference evidence="1 2" key="1">
    <citation type="submission" date="2018-04" db="EMBL/GenBank/DDBJ databases">
        <title>Characteristic and Complete Genome Sequencing of A Novel Member of Infective Endocarditis Causative Bacteria: Bergeyella cardium QL-PH.</title>
        <authorList>
            <person name="Pan H."/>
            <person name="Sun E."/>
            <person name="Zhang Y."/>
        </authorList>
    </citation>
    <scope>NUCLEOTIDE SEQUENCE [LARGE SCALE GENOMIC DNA]</scope>
    <source>
        <strain evidence="1 2">HPQL</strain>
    </source>
</reference>
<accession>A0A6P1QV86</accession>
<evidence type="ECO:0000313" key="2">
    <source>
        <dbReference type="Proteomes" id="UP000464318"/>
    </source>
</evidence>
<dbReference type="SUPFAM" id="SSF142754">
    <property type="entry name" value="NadA-like"/>
    <property type="match status" value="1"/>
</dbReference>
<protein>
    <submittedName>
        <fullName evidence="1">Quinolinate synthase NadA</fullName>
    </submittedName>
</protein>
<dbReference type="UniPathway" id="UPA00253">
    <property type="reaction ID" value="UER00327"/>
</dbReference>
<dbReference type="InterPro" id="IPR036094">
    <property type="entry name" value="NadA_sf"/>
</dbReference>
<dbReference type="Pfam" id="PF02445">
    <property type="entry name" value="NadA"/>
    <property type="match status" value="1"/>
</dbReference>
<dbReference type="OrthoDB" id="9801204at2"/>
<organism evidence="1 2">
    <name type="scientific">Bergeyella cardium</name>
    <dbReference type="NCBI Taxonomy" id="1585976"/>
    <lineage>
        <taxon>Bacteria</taxon>
        <taxon>Pseudomonadati</taxon>
        <taxon>Bacteroidota</taxon>
        <taxon>Flavobacteriia</taxon>
        <taxon>Flavobacteriales</taxon>
        <taxon>Weeksellaceae</taxon>
        <taxon>Bergeyella</taxon>
    </lineage>
</organism>